<evidence type="ECO:0000259" key="1">
    <source>
        <dbReference type="PROSITE" id="PS50853"/>
    </source>
</evidence>
<dbReference type="NCBIfam" id="NF012211">
    <property type="entry name" value="tand_rpt_95"/>
    <property type="match status" value="2"/>
</dbReference>
<reference evidence="2 3" key="1">
    <citation type="submission" date="2023-03" db="EMBL/GenBank/DDBJ databases">
        <title>Draft genome sequence of Thalassotalea insulae KCTC 62186T.</title>
        <authorList>
            <person name="Sawabe T."/>
        </authorList>
    </citation>
    <scope>NUCLEOTIDE SEQUENCE [LARGE SCALE GENOMIC DNA]</scope>
    <source>
        <strain evidence="2 3">KCTC 62186</strain>
    </source>
</reference>
<accession>A0ABQ6GVS1</accession>
<proteinExistence type="predicted"/>
<dbReference type="PROSITE" id="PS50853">
    <property type="entry name" value="FN3"/>
    <property type="match status" value="1"/>
</dbReference>
<keyword evidence="3" id="KW-1185">Reference proteome</keyword>
<sequence length="1004" mass="110128">MQKIINGVVAFLYLFLSNAIASNLVPILVGNNVFFIPVEMTPVAQDDSLVTTGENKVYYLDVVANDSDADNESLAIKAITQPVNGSVTFDNTTVVAYTPNTDYCGDDSFSYTIIDESNNEAQATVNVSCDNSYVPPLSTPKLLKTTFEFNSTLPSIQEEFLILTNDVIQDDNYSLNELRIQLNAEKTYEQLGFYDSVYRTNVPEMLGSVVSAYNTLDSRWLQFKNKILYQWKASDVPNPAGKVEEINFRVMNPDGNVSDWATLRISLDGAFEQNYNYYPMDDSATTEQEQMVIIPVLNNDPQVQTYYEPKIYVHAKKGSVRVNSDRTISYTPYEGLSGTDSFSYKVADDDFYEVNSAPATVTVTVTGQNQAPVAVDDLMSVVQGSASTTYDVIANDTDAENDFIYLLSVGSAQHGAVSMHSNRAVKYIPDNGACQTDSFTYVVSQDLQGTLSDTGTVNVECIDESVPQVFHVPPVTQPNGTVDISWQAPIKAGVVEYEVQGELKGRLTKKAFVADTDGIFHFERAAPAEGREYCYKVRAWFGDGTYGSYSPTLCTLVSSTGEAVLEAPAFLTYTHQSAQEVMMSWGSIPGAEKYLVELQTTASTTSNEGNQWQAVYYGGQSSQLLRFSAFHKQIHDALGRLTYRVSGCNALGVCGNYAREPLKTLTTDSFLATVPAEHKVPACIDLPAQVAAGQNIPVSFCPSQVSNVQSYELYGELAGVVVEDAPSDFAKTSQGLNLVVRPALPEGKEYCYKLDAKLTDGSTSGYTDKLCTLVGELVFEAPTEFLAIAANTGFNHFDLLWTPLTGAHHYQLEQETYYGVWQMVSCTPDSFTYNNQSYQRCGVEVTDEDIVPEIGKMVYRVSACNVGNVCGNYQRVNFELMSALAEVYQTADGSKLYLQLADGQYIELERDEHGAWQGRVLTQAEWDAISPTTNLSISGYSLENGDFSGDGLADFKLINGSEEILLVQSETGAYQQALGRKVIFIHTDILGTPVAETGVNGAIN</sequence>
<comment type="caution">
    <text evidence="2">The sequence shown here is derived from an EMBL/GenBank/DDBJ whole genome shotgun (WGS) entry which is preliminary data.</text>
</comment>
<dbReference type="InterPro" id="IPR003961">
    <property type="entry name" value="FN3_dom"/>
</dbReference>
<name>A0ABQ6GVS1_9GAMM</name>
<dbReference type="Pfam" id="PF17963">
    <property type="entry name" value="Big_9"/>
    <property type="match status" value="3"/>
</dbReference>
<dbReference type="Gene3D" id="2.60.40.3440">
    <property type="match status" value="2"/>
</dbReference>
<dbReference type="RefSeq" id="WP_284244607.1">
    <property type="nucleotide sequence ID" value="NZ_BSST01000001.1"/>
</dbReference>
<gene>
    <name evidence="2" type="ORF">tinsulaeT_20770</name>
</gene>
<dbReference type="Proteomes" id="UP001157186">
    <property type="component" value="Unassembled WGS sequence"/>
</dbReference>
<evidence type="ECO:0000313" key="2">
    <source>
        <dbReference type="EMBL" id="GLX78737.1"/>
    </source>
</evidence>
<feature type="domain" description="Fibronectin type-III" evidence="1">
    <location>
        <begin position="466"/>
        <end position="563"/>
    </location>
</feature>
<dbReference type="EMBL" id="BSST01000001">
    <property type="protein sequence ID" value="GLX78737.1"/>
    <property type="molecule type" value="Genomic_DNA"/>
</dbReference>
<organism evidence="2 3">
    <name type="scientific">Thalassotalea insulae</name>
    <dbReference type="NCBI Taxonomy" id="2056778"/>
    <lineage>
        <taxon>Bacteria</taxon>
        <taxon>Pseudomonadati</taxon>
        <taxon>Pseudomonadota</taxon>
        <taxon>Gammaproteobacteria</taxon>
        <taxon>Alteromonadales</taxon>
        <taxon>Colwelliaceae</taxon>
        <taxon>Thalassotalea</taxon>
    </lineage>
</organism>
<protein>
    <recommendedName>
        <fullName evidence="1">Fibronectin type-III domain-containing protein</fullName>
    </recommendedName>
</protein>
<evidence type="ECO:0000313" key="3">
    <source>
        <dbReference type="Proteomes" id="UP001157186"/>
    </source>
</evidence>
<dbReference type="Gene3D" id="2.60.40.2810">
    <property type="match status" value="1"/>
</dbReference>